<keyword evidence="3" id="KW-1185">Reference proteome</keyword>
<evidence type="ECO:0000256" key="2">
    <source>
        <dbReference type="SAM" id="SignalP"/>
    </source>
</evidence>
<feature type="signal peptide" evidence="2">
    <location>
        <begin position="1"/>
        <end position="21"/>
    </location>
</feature>
<evidence type="ECO:0000313" key="4">
    <source>
        <dbReference type="WBParaSite" id="Minc3s02163g28633"/>
    </source>
</evidence>
<feature type="compositionally biased region" description="Basic residues" evidence="1">
    <location>
        <begin position="25"/>
        <end position="35"/>
    </location>
</feature>
<dbReference type="Proteomes" id="UP000887563">
    <property type="component" value="Unplaced"/>
</dbReference>
<protein>
    <submittedName>
        <fullName evidence="4">Candidate secreted effector</fullName>
    </submittedName>
</protein>
<organism evidence="3 4">
    <name type="scientific">Meloidogyne incognita</name>
    <name type="common">Southern root-knot nematode worm</name>
    <name type="synonym">Oxyuris incognita</name>
    <dbReference type="NCBI Taxonomy" id="6306"/>
    <lineage>
        <taxon>Eukaryota</taxon>
        <taxon>Metazoa</taxon>
        <taxon>Ecdysozoa</taxon>
        <taxon>Nematoda</taxon>
        <taxon>Chromadorea</taxon>
        <taxon>Rhabditida</taxon>
        <taxon>Tylenchina</taxon>
        <taxon>Tylenchomorpha</taxon>
        <taxon>Tylenchoidea</taxon>
        <taxon>Meloidogynidae</taxon>
        <taxon>Meloidogyninae</taxon>
        <taxon>Meloidogyne</taxon>
        <taxon>Meloidogyne incognita group</taxon>
    </lineage>
</organism>
<reference evidence="4" key="1">
    <citation type="submission" date="2022-11" db="UniProtKB">
        <authorList>
            <consortium name="WormBaseParasite"/>
        </authorList>
    </citation>
    <scope>IDENTIFICATION</scope>
</reference>
<name>A0A914MLV5_MELIC</name>
<proteinExistence type="predicted"/>
<dbReference type="WBParaSite" id="Minc3s02163g28633">
    <property type="protein sequence ID" value="Minc3s02163g28633"/>
    <property type="gene ID" value="Minc3s02163g28633"/>
</dbReference>
<evidence type="ECO:0000313" key="3">
    <source>
        <dbReference type="Proteomes" id="UP000887563"/>
    </source>
</evidence>
<accession>A0A914MLV5</accession>
<dbReference type="AlphaFoldDB" id="A0A914MLV5"/>
<feature type="chain" id="PRO_5037748355" evidence="2">
    <location>
        <begin position="22"/>
        <end position="112"/>
    </location>
</feature>
<feature type="compositionally biased region" description="Basic and acidic residues" evidence="1">
    <location>
        <begin position="36"/>
        <end position="50"/>
    </location>
</feature>
<keyword evidence="2" id="KW-0732">Signal</keyword>
<evidence type="ECO:0000256" key="1">
    <source>
        <dbReference type="SAM" id="MobiDB-lite"/>
    </source>
</evidence>
<feature type="region of interest" description="Disordered" evidence="1">
    <location>
        <begin position="25"/>
        <end position="92"/>
    </location>
</feature>
<sequence length="112" mass="12388">MGKFFLVLVIFTIVFVEICVGHKGAGTKKVGRPRKVKEETPVNQRSEFHQRKQPNPNQASTGHLGHVGGGVSMSTKPEPPQEANDENENEVGGGKKLFKLILKITLKNRKSR</sequence>